<comment type="caution">
    <text evidence="17">The sequence shown here is derived from an EMBL/GenBank/DDBJ whole genome shotgun (WGS) entry which is preliminary data.</text>
</comment>
<dbReference type="InterPro" id="IPR026371">
    <property type="entry name" value="PGF_CTERM"/>
</dbReference>
<dbReference type="Pfam" id="PF25162">
    <property type="entry name" value="DUF7827"/>
    <property type="match status" value="1"/>
</dbReference>
<dbReference type="InterPro" id="IPR057149">
    <property type="entry name" value="DUF7827"/>
</dbReference>
<dbReference type="GO" id="GO:0005886">
    <property type="term" value="C:plasma membrane"/>
    <property type="evidence" value="ECO:0007669"/>
    <property type="project" value="UniProtKB-SubCell"/>
</dbReference>
<comment type="subcellular location">
    <subcellularLocation>
        <location evidence="1">Cell membrane</location>
    </subcellularLocation>
    <subcellularLocation>
        <location evidence="2">Secreted</location>
        <location evidence="2">Cell wall</location>
        <location evidence="2">S-layer</location>
    </subcellularLocation>
</comment>
<dbReference type="Proteomes" id="UP000318864">
    <property type="component" value="Unassembled WGS sequence"/>
</dbReference>
<evidence type="ECO:0000256" key="1">
    <source>
        <dbReference type="ARBA" id="ARBA00004236"/>
    </source>
</evidence>
<feature type="compositionally biased region" description="Acidic residues" evidence="13">
    <location>
        <begin position="751"/>
        <end position="787"/>
    </location>
</feature>
<evidence type="ECO:0000256" key="13">
    <source>
        <dbReference type="SAM" id="MobiDB-lite"/>
    </source>
</evidence>
<evidence type="ECO:0000256" key="2">
    <source>
        <dbReference type="ARBA" id="ARBA00004237"/>
    </source>
</evidence>
<evidence type="ECO:0000256" key="14">
    <source>
        <dbReference type="SAM" id="Phobius"/>
    </source>
</evidence>
<dbReference type="GO" id="GO:0030115">
    <property type="term" value="C:S-layer"/>
    <property type="evidence" value="ECO:0007669"/>
    <property type="project" value="UniProtKB-SubCell"/>
</dbReference>
<evidence type="ECO:0000256" key="7">
    <source>
        <dbReference type="ARBA" id="ARBA00022601"/>
    </source>
</evidence>
<keyword evidence="9" id="KW-0732">Signal</keyword>
<dbReference type="AlphaFoldDB" id="A0A4S3TQH4"/>
<keyword evidence="10 14" id="KW-1133">Transmembrane helix</keyword>
<feature type="domain" description="PGF-CTERM archaeal protein-sorting signal" evidence="15">
    <location>
        <begin position="792"/>
        <end position="814"/>
    </location>
</feature>
<proteinExistence type="inferred from homology"/>
<evidence type="ECO:0000313" key="18">
    <source>
        <dbReference type="Proteomes" id="UP000318864"/>
    </source>
</evidence>
<feature type="region of interest" description="Disordered" evidence="13">
    <location>
        <begin position="751"/>
        <end position="793"/>
    </location>
</feature>
<dbReference type="InterPro" id="IPR026452">
    <property type="entry name" value="Surf_glycop_sig_pep"/>
</dbReference>
<evidence type="ECO:0000256" key="6">
    <source>
        <dbReference type="ARBA" id="ARBA00022525"/>
    </source>
</evidence>
<reference evidence="17 18" key="1">
    <citation type="submission" date="2018-10" db="EMBL/GenBank/DDBJ databases">
        <title>Natronolimnobius sp. XQ-INN 246 isolated from Inner Mongolia Autonomous Region of China.</title>
        <authorList>
            <person name="Xue Q."/>
        </authorList>
    </citation>
    <scope>NUCLEOTIDE SEQUENCE [LARGE SCALE GENOMIC DNA]</scope>
    <source>
        <strain evidence="17 18">XQ-INN 246</strain>
    </source>
</reference>
<dbReference type="EMBL" id="RBZW01000019">
    <property type="protein sequence ID" value="THE65533.1"/>
    <property type="molecule type" value="Genomic_DNA"/>
</dbReference>
<dbReference type="OrthoDB" id="205643at2157"/>
<evidence type="ECO:0000256" key="10">
    <source>
        <dbReference type="ARBA" id="ARBA00022989"/>
    </source>
</evidence>
<feature type="transmembrane region" description="Helical" evidence="14">
    <location>
        <begin position="792"/>
        <end position="812"/>
    </location>
</feature>
<evidence type="ECO:0000256" key="11">
    <source>
        <dbReference type="ARBA" id="ARBA00023136"/>
    </source>
</evidence>
<keyword evidence="18" id="KW-1185">Reference proteome</keyword>
<dbReference type="NCBIfam" id="TIGR04126">
    <property type="entry name" value="PGF_CTERM"/>
    <property type="match status" value="1"/>
</dbReference>
<name>A0A4S3TQH4_9EURY</name>
<evidence type="ECO:0000259" key="16">
    <source>
        <dbReference type="Pfam" id="PF25162"/>
    </source>
</evidence>
<keyword evidence="6" id="KW-0964">Secreted</keyword>
<evidence type="ECO:0000313" key="17">
    <source>
        <dbReference type="EMBL" id="THE65533.1"/>
    </source>
</evidence>
<evidence type="ECO:0000259" key="15">
    <source>
        <dbReference type="Pfam" id="PF18204"/>
    </source>
</evidence>
<evidence type="ECO:0000256" key="3">
    <source>
        <dbReference type="ARBA" id="ARBA00009327"/>
    </source>
</evidence>
<evidence type="ECO:0000256" key="8">
    <source>
        <dbReference type="ARBA" id="ARBA00022692"/>
    </source>
</evidence>
<gene>
    <name evidence="17" type="ORF">D8Y22_06875</name>
</gene>
<keyword evidence="8 14" id="KW-0812">Transmembrane</keyword>
<sequence length="815" mass="86559">MTHERTYRETGRALVLAAMMVCSVVAMSAAFAGGATASDEVSYTVDGEDRTLVFQGQTVVASGGSDGGIDDDEVYDLREVTDTSGGEVDGTSFVSELNPENGDIEIETADLEDGNYFLEGPGIDTSTVATSDTFEVVTQDLTVELEDEAVTDGGQDAFTDLDIDSNRGTYSLNVSADGDLDDEELFGIFSDDGEYDEITTQDADELDVGATYGEFNAGVYDEDEDDADETIVLVDLDDREHALNFTDIDDGEYDLEFEVVDSDAADSVSVEVGAEDLDAEFDQSVYTQSAGDVVEFTIDLEDTDDAYVQFGDEDAGYVDILYVEDDSDSGDVTVQVNTRTAGAPNTATEDVFHSEDDIVQSLVHDGGDEVEQAAFYDDAVDSSNALEGGFSEYLEELDLLSDGDEPDEQLTRPLQAADYNVAVNGNENFIVDADGDSELDDELALATLDLTTPTIESVTTSTAPSDDADEHELDELREIATERTEIAADDQLIVAAETGGLTGALLAQEGDWDALEDGFAADSLYELTENDGEGISFEVEADDATGNQDPTTLVLENADDDDVYVFVDTDTGALYVVADTSSSSAFDGSLEDGMEFTATLEYETDDDERYAFGDGAFDGGADGDAEAAYPYFDADSDEAVSTDVTIVDPAVSFDNLDADETVQLEAGEIVVTGETNVAPGTTADVRIGHVSGADNTFLHTADAAIDADGVFESNEIDLSDREVDENATLEFRAGGSTIGDADGIFVDALEDDDADETDDEPEETDDEPEETDDEPVETDDGTDDPATGDDSVPGFGVAVAVVALLAAAMIALRRQ</sequence>
<accession>A0A4S3TQH4</accession>
<dbReference type="Pfam" id="PF18204">
    <property type="entry name" value="PGF-CTERM"/>
    <property type="match status" value="1"/>
</dbReference>
<feature type="domain" description="DUF7827" evidence="16">
    <location>
        <begin position="274"/>
        <end position="368"/>
    </location>
</feature>
<keyword evidence="7" id="KW-0701">S-layer</keyword>
<evidence type="ECO:0000256" key="5">
    <source>
        <dbReference type="ARBA" id="ARBA00022512"/>
    </source>
</evidence>
<keyword evidence="4" id="KW-1003">Cell membrane</keyword>
<protein>
    <submittedName>
        <fullName evidence="17">PGF-CTERM sorting domain-containing protein</fullName>
    </submittedName>
</protein>
<dbReference type="RefSeq" id="WP_141463966.1">
    <property type="nucleotide sequence ID" value="NZ_RBZW01000019.1"/>
</dbReference>
<evidence type="ECO:0000256" key="4">
    <source>
        <dbReference type="ARBA" id="ARBA00022475"/>
    </source>
</evidence>
<keyword evidence="12" id="KW-0325">Glycoprotein</keyword>
<dbReference type="NCBIfam" id="NF045517">
    <property type="entry name" value="halo_surf_dom"/>
    <property type="match status" value="1"/>
</dbReference>
<organism evidence="17 18">
    <name type="scientific">Salinadaptatus halalkaliphilus</name>
    <dbReference type="NCBI Taxonomy" id="2419781"/>
    <lineage>
        <taxon>Archaea</taxon>
        <taxon>Methanobacteriati</taxon>
        <taxon>Methanobacteriota</taxon>
        <taxon>Stenosarchaea group</taxon>
        <taxon>Halobacteria</taxon>
        <taxon>Halobacteriales</taxon>
        <taxon>Natrialbaceae</taxon>
        <taxon>Salinadaptatus</taxon>
    </lineage>
</organism>
<comment type="similarity">
    <text evidence="3">Belongs to the halobacterial S-layer protein family.</text>
</comment>
<keyword evidence="11 14" id="KW-0472">Membrane</keyword>
<evidence type="ECO:0000256" key="12">
    <source>
        <dbReference type="ARBA" id="ARBA00023180"/>
    </source>
</evidence>
<dbReference type="NCBIfam" id="TIGR04207">
    <property type="entry name" value="halo_sig_pep"/>
    <property type="match status" value="1"/>
</dbReference>
<evidence type="ECO:0000256" key="9">
    <source>
        <dbReference type="ARBA" id="ARBA00022729"/>
    </source>
</evidence>
<keyword evidence="5" id="KW-0134">Cell wall</keyword>